<feature type="domain" description="VWFA" evidence="7">
    <location>
        <begin position="5"/>
        <end position="187"/>
    </location>
</feature>
<feature type="region of interest" description="Disordered" evidence="6">
    <location>
        <begin position="296"/>
        <end position="367"/>
    </location>
</feature>
<dbReference type="InterPro" id="IPR003903">
    <property type="entry name" value="UIM_dom"/>
</dbReference>
<dbReference type="InterPro" id="IPR036465">
    <property type="entry name" value="vWFA_dom_sf"/>
</dbReference>
<dbReference type="InterPro" id="IPR049590">
    <property type="entry name" value="PSMD4_RAZUL-like"/>
</dbReference>
<dbReference type="WBParaSite" id="TTAC_0000102501-mRNA-1">
    <property type="protein sequence ID" value="TTAC_0000102501-mRNA-1"/>
    <property type="gene ID" value="TTAC_0000102501"/>
</dbReference>
<feature type="region of interest" description="Disordered" evidence="6">
    <location>
        <begin position="396"/>
        <end position="429"/>
    </location>
</feature>
<feature type="compositionally biased region" description="Basic and acidic residues" evidence="6">
    <location>
        <begin position="301"/>
        <end position="312"/>
    </location>
</feature>
<keyword evidence="9" id="KW-1185">Reference proteome</keyword>
<keyword evidence="3" id="KW-0677">Repeat</keyword>
<feature type="compositionally biased region" description="Low complexity" evidence="6">
    <location>
        <begin position="313"/>
        <end position="323"/>
    </location>
</feature>
<dbReference type="Pfam" id="PF13519">
    <property type="entry name" value="VWA_2"/>
    <property type="match status" value="1"/>
</dbReference>
<evidence type="ECO:0000256" key="1">
    <source>
        <dbReference type="ARBA" id="ARBA00005574"/>
    </source>
</evidence>
<name>A0A0R3WJZ9_HYDTA</name>
<dbReference type="SMART" id="SM00726">
    <property type="entry name" value="UIM"/>
    <property type="match status" value="3"/>
</dbReference>
<dbReference type="PANTHER" id="PTHR10223">
    <property type="entry name" value="26S PROTEASOME NON-ATPASE REGULATORY SUBUNIT 4"/>
    <property type="match status" value="1"/>
</dbReference>
<sequence length="429" mass="46254">MSQEAVMIAVDNSDFMRNGDFTPSRLQAQNDAVNLLCQVKRQANPENTVGLISLANTEVLCTLTSDMSKIYNRLHLIQPKGGISFCTSVRIAHLALRHRQLRHQKMRIVCFVGSPINDDETEMVKLAKRLKKEKVNVDIVNFGENEVNQKKLLEFVESVNGKDGTGSHLVTVPPGTVLHESLASSPIIAGEDGSGALPGSGIGLEFGLDAVDDPDLIYALRVSMEDQRMRQEQEASANAGGQSAAILPGSAGTSEEELLRQALAMSMQVGSGSSSGPVDLANMTEEEQIAYAIQMSMQTEEQERSSEEKKSDSGNNEDNGNNNAKMDVDEVPPTASTLAATTSETASHSHQVSGEEEGAKGKDDAVVDCDPEFLQSVLQYLPGVDPQNEQVRKAIESLTTGFKSDRGASKDSQEQKKGNDDGSDIDKDE</sequence>
<dbReference type="CDD" id="cd22297">
    <property type="entry name" value="PSMD4_RAZUL"/>
    <property type="match status" value="1"/>
</dbReference>
<dbReference type="GO" id="GO:0043161">
    <property type="term" value="P:proteasome-mediated ubiquitin-dependent protein catabolic process"/>
    <property type="evidence" value="ECO:0007669"/>
    <property type="project" value="TreeGrafter"/>
</dbReference>
<dbReference type="Pfam" id="PF02809">
    <property type="entry name" value="UIM"/>
    <property type="match status" value="3"/>
</dbReference>
<evidence type="ECO:0000256" key="4">
    <source>
        <dbReference type="ARBA" id="ARBA00022942"/>
    </source>
</evidence>
<dbReference type="GO" id="GO:0031593">
    <property type="term" value="F:polyubiquitin modification-dependent protein binding"/>
    <property type="evidence" value="ECO:0007669"/>
    <property type="project" value="TreeGrafter"/>
</dbReference>
<evidence type="ECO:0000259" key="7">
    <source>
        <dbReference type="PROSITE" id="PS50234"/>
    </source>
</evidence>
<organism evidence="10">
    <name type="scientific">Hydatigena taeniaeformis</name>
    <name type="common">Feline tapeworm</name>
    <name type="synonym">Taenia taeniaeformis</name>
    <dbReference type="NCBI Taxonomy" id="6205"/>
    <lineage>
        <taxon>Eukaryota</taxon>
        <taxon>Metazoa</taxon>
        <taxon>Spiralia</taxon>
        <taxon>Lophotrochozoa</taxon>
        <taxon>Platyhelminthes</taxon>
        <taxon>Cestoda</taxon>
        <taxon>Eucestoda</taxon>
        <taxon>Cyclophyllidea</taxon>
        <taxon>Taeniidae</taxon>
        <taxon>Hydatigera</taxon>
    </lineage>
</organism>
<dbReference type="Gene3D" id="1.10.287.3990">
    <property type="match status" value="1"/>
</dbReference>
<dbReference type="AlphaFoldDB" id="A0A0R3WJZ9"/>
<dbReference type="GO" id="GO:0008540">
    <property type="term" value="C:proteasome regulatory particle, base subcomplex"/>
    <property type="evidence" value="ECO:0007669"/>
    <property type="project" value="TreeGrafter"/>
</dbReference>
<dbReference type="GO" id="GO:0005634">
    <property type="term" value="C:nucleus"/>
    <property type="evidence" value="ECO:0007669"/>
    <property type="project" value="TreeGrafter"/>
</dbReference>
<comment type="similarity">
    <text evidence="1">Belongs to the proteasome subunit S5A family.</text>
</comment>
<evidence type="ECO:0000313" key="8">
    <source>
        <dbReference type="EMBL" id="VDM17329.1"/>
    </source>
</evidence>
<accession>A0A0R3WJZ9</accession>
<dbReference type="FunFam" id="3.40.50.410:FF:000005">
    <property type="entry name" value="26S proteasome non-ATPase regulatory subunit 4"/>
    <property type="match status" value="1"/>
</dbReference>
<dbReference type="EMBL" id="UYWX01000159">
    <property type="protein sequence ID" value="VDM17329.1"/>
    <property type="molecule type" value="Genomic_DNA"/>
</dbReference>
<dbReference type="OrthoDB" id="1731724at2759"/>
<feature type="compositionally biased region" description="Low complexity" evidence="6">
    <location>
        <begin position="334"/>
        <end position="349"/>
    </location>
</feature>
<dbReference type="CDD" id="cd01452">
    <property type="entry name" value="VWA_26S_proteasome_subunit"/>
    <property type="match status" value="1"/>
</dbReference>
<gene>
    <name evidence="8" type="ORF">TTAC_LOCUS1026</name>
</gene>
<evidence type="ECO:0000313" key="9">
    <source>
        <dbReference type="Proteomes" id="UP000274429"/>
    </source>
</evidence>
<keyword evidence="4" id="KW-0647">Proteasome</keyword>
<reference evidence="10" key="1">
    <citation type="submission" date="2017-02" db="UniProtKB">
        <authorList>
            <consortium name="WormBaseParasite"/>
        </authorList>
    </citation>
    <scope>IDENTIFICATION</scope>
</reference>
<dbReference type="PROSITE" id="PS50234">
    <property type="entry name" value="VWFA"/>
    <property type="match status" value="1"/>
</dbReference>
<evidence type="ECO:0000256" key="5">
    <source>
        <dbReference type="ARBA" id="ARBA00044341"/>
    </source>
</evidence>
<evidence type="ECO:0000256" key="2">
    <source>
        <dbReference type="ARBA" id="ARBA00014934"/>
    </source>
</evidence>
<evidence type="ECO:0000313" key="10">
    <source>
        <dbReference type="WBParaSite" id="TTAC_0000102501-mRNA-1"/>
    </source>
</evidence>
<dbReference type="SUPFAM" id="SSF53300">
    <property type="entry name" value="vWA-like"/>
    <property type="match status" value="1"/>
</dbReference>
<dbReference type="Proteomes" id="UP000274429">
    <property type="component" value="Unassembled WGS sequence"/>
</dbReference>
<feature type="compositionally biased region" description="Basic and acidic residues" evidence="6">
    <location>
        <begin position="403"/>
        <end position="420"/>
    </location>
</feature>
<dbReference type="InterPro" id="IPR027040">
    <property type="entry name" value="PSMD4"/>
</dbReference>
<dbReference type="PROSITE" id="PS50330">
    <property type="entry name" value="UIM"/>
    <property type="match status" value="2"/>
</dbReference>
<protein>
    <recommendedName>
        <fullName evidence="2">26S proteasome non-ATPase regulatory subunit 4</fullName>
    </recommendedName>
    <alternativeName>
        <fullName evidence="5">26S proteasome regulatory subunit RPN10</fullName>
    </alternativeName>
</protein>
<dbReference type="STRING" id="6205.A0A0R3WJZ9"/>
<dbReference type="GO" id="GO:0005829">
    <property type="term" value="C:cytosol"/>
    <property type="evidence" value="ECO:0007669"/>
    <property type="project" value="TreeGrafter"/>
</dbReference>
<dbReference type="Gene3D" id="6.10.300.40">
    <property type="match status" value="1"/>
</dbReference>
<evidence type="ECO:0000256" key="3">
    <source>
        <dbReference type="ARBA" id="ARBA00022737"/>
    </source>
</evidence>
<reference evidence="8 9" key="2">
    <citation type="submission" date="2018-11" db="EMBL/GenBank/DDBJ databases">
        <authorList>
            <consortium name="Pathogen Informatics"/>
        </authorList>
    </citation>
    <scope>NUCLEOTIDE SEQUENCE [LARGE SCALE GENOMIC DNA]</scope>
</reference>
<feature type="region of interest" description="Disordered" evidence="6">
    <location>
        <begin position="229"/>
        <end position="254"/>
    </location>
</feature>
<proteinExistence type="inferred from homology"/>
<dbReference type="InterPro" id="IPR002035">
    <property type="entry name" value="VWF_A"/>
</dbReference>
<dbReference type="Gene3D" id="3.40.50.410">
    <property type="entry name" value="von Willebrand factor, type A domain"/>
    <property type="match status" value="1"/>
</dbReference>
<evidence type="ECO:0000256" key="6">
    <source>
        <dbReference type="SAM" id="MobiDB-lite"/>
    </source>
</evidence>
<dbReference type="PANTHER" id="PTHR10223:SF0">
    <property type="entry name" value="26S PROTEASOME NON-ATPASE REGULATORY SUBUNIT 4"/>
    <property type="match status" value="1"/>
</dbReference>